<dbReference type="Proteomes" id="UP001610563">
    <property type="component" value="Unassembled WGS sequence"/>
</dbReference>
<evidence type="ECO:0000256" key="1">
    <source>
        <dbReference type="ARBA" id="ARBA00004141"/>
    </source>
</evidence>
<comment type="caution">
    <text evidence="6">The sequence shown here is derived from an EMBL/GenBank/DDBJ whole genome shotgun (WGS) entry which is preliminary data.</text>
</comment>
<keyword evidence="7" id="KW-1185">Reference proteome</keyword>
<comment type="subcellular location">
    <subcellularLocation>
        <location evidence="1">Membrane</location>
        <topology evidence="1">Multi-pass membrane protein</topology>
    </subcellularLocation>
</comment>
<feature type="transmembrane region" description="Helical" evidence="5">
    <location>
        <begin position="75"/>
        <end position="96"/>
    </location>
</feature>
<keyword evidence="3 5" id="KW-1133">Transmembrane helix</keyword>
<sequence>MSSEDNNPHAAYTPSKPAAIACAIVFLVLTVVQLWRIFRTRKWFGLAIVIGGLFEVLGLAARAYNVDHPTAKTAIIMQTLLILLAPVLFAASIYMFLGRLIRASGHPQLSPIRITWLTKIFVAGDILCFLVQAAGAAKLVNADTPDENKTGSGIILFGLGLQVVVFVVFALCAVLFHIRVSSARFRGHVDPALRLGFMLLTLYASSILVTVRNAFRLVEYAEGEGGYLLSHEWPLYALDVVPMAVIMAVTLVWYGVDMAGTGKGNEPAAYPLVYQEVGPMGR</sequence>
<feature type="transmembrane region" description="Helical" evidence="5">
    <location>
        <begin position="154"/>
        <end position="176"/>
    </location>
</feature>
<proteinExistence type="predicted"/>
<feature type="transmembrane region" description="Helical" evidence="5">
    <location>
        <begin position="43"/>
        <end position="63"/>
    </location>
</feature>
<feature type="transmembrane region" description="Helical" evidence="5">
    <location>
        <begin position="18"/>
        <end position="36"/>
    </location>
</feature>
<evidence type="ECO:0000256" key="5">
    <source>
        <dbReference type="SAM" id="Phobius"/>
    </source>
</evidence>
<evidence type="ECO:0000256" key="2">
    <source>
        <dbReference type="ARBA" id="ARBA00022692"/>
    </source>
</evidence>
<feature type="transmembrane region" description="Helical" evidence="5">
    <location>
        <begin position="116"/>
        <end position="134"/>
    </location>
</feature>
<organism evidence="6 7">
    <name type="scientific">Aspergillus keveii</name>
    <dbReference type="NCBI Taxonomy" id="714993"/>
    <lineage>
        <taxon>Eukaryota</taxon>
        <taxon>Fungi</taxon>
        <taxon>Dikarya</taxon>
        <taxon>Ascomycota</taxon>
        <taxon>Pezizomycotina</taxon>
        <taxon>Eurotiomycetes</taxon>
        <taxon>Eurotiomycetidae</taxon>
        <taxon>Eurotiales</taxon>
        <taxon>Aspergillaceae</taxon>
        <taxon>Aspergillus</taxon>
        <taxon>Aspergillus subgen. Nidulantes</taxon>
    </lineage>
</organism>
<protein>
    <submittedName>
        <fullName evidence="6">RTA1 like protein-domain-containing protein</fullName>
    </submittedName>
</protein>
<dbReference type="Pfam" id="PF04479">
    <property type="entry name" value="RTA1"/>
    <property type="match status" value="1"/>
</dbReference>
<evidence type="ECO:0000256" key="4">
    <source>
        <dbReference type="ARBA" id="ARBA00023136"/>
    </source>
</evidence>
<keyword evidence="2 5" id="KW-0812">Transmembrane</keyword>
<reference evidence="6 7" key="1">
    <citation type="submission" date="2024-07" db="EMBL/GenBank/DDBJ databases">
        <title>Section-level genome sequencing and comparative genomics of Aspergillus sections Usti and Cavernicolus.</title>
        <authorList>
            <consortium name="Lawrence Berkeley National Laboratory"/>
            <person name="Nybo J.L."/>
            <person name="Vesth T.C."/>
            <person name="Theobald S."/>
            <person name="Frisvad J.C."/>
            <person name="Larsen T.O."/>
            <person name="Kjaerboelling I."/>
            <person name="Rothschild-Mancinelli K."/>
            <person name="Lyhne E.K."/>
            <person name="Kogle M.E."/>
            <person name="Barry K."/>
            <person name="Clum A."/>
            <person name="Na H."/>
            <person name="Ledsgaard L."/>
            <person name="Lin J."/>
            <person name="Lipzen A."/>
            <person name="Kuo A."/>
            <person name="Riley R."/>
            <person name="Mondo S."/>
            <person name="Labutti K."/>
            <person name="Haridas S."/>
            <person name="Pangalinan J."/>
            <person name="Salamov A.A."/>
            <person name="Simmons B.A."/>
            <person name="Magnuson J.K."/>
            <person name="Chen J."/>
            <person name="Drula E."/>
            <person name="Henrissat B."/>
            <person name="Wiebenga A."/>
            <person name="Lubbers R.J."/>
            <person name="Gomes A.C."/>
            <person name="Makela M.R."/>
            <person name="Stajich J."/>
            <person name="Grigoriev I.V."/>
            <person name="Mortensen U.H."/>
            <person name="De Vries R.P."/>
            <person name="Baker S.E."/>
            <person name="Andersen M.R."/>
        </authorList>
    </citation>
    <scope>NUCLEOTIDE SEQUENCE [LARGE SCALE GENOMIC DNA]</scope>
    <source>
        <strain evidence="6 7">CBS 209.92</strain>
    </source>
</reference>
<feature type="transmembrane region" description="Helical" evidence="5">
    <location>
        <begin position="197"/>
        <end position="215"/>
    </location>
</feature>
<feature type="transmembrane region" description="Helical" evidence="5">
    <location>
        <begin position="235"/>
        <end position="256"/>
    </location>
</feature>
<evidence type="ECO:0000313" key="7">
    <source>
        <dbReference type="Proteomes" id="UP001610563"/>
    </source>
</evidence>
<evidence type="ECO:0000256" key="3">
    <source>
        <dbReference type="ARBA" id="ARBA00022989"/>
    </source>
</evidence>
<dbReference type="PANTHER" id="PTHR31465">
    <property type="entry name" value="PROTEIN RTA1-RELATED"/>
    <property type="match status" value="1"/>
</dbReference>
<dbReference type="PANTHER" id="PTHR31465:SF27">
    <property type="entry name" value="DOMAIN PROTEIN, PUTATIVE (AFU_ORTHOLOGUE AFUA_3G01030)-RELATED"/>
    <property type="match status" value="1"/>
</dbReference>
<name>A0ABR4G2Z1_9EURO</name>
<dbReference type="EMBL" id="JBFTWV010000059">
    <property type="protein sequence ID" value="KAL2793369.1"/>
    <property type="molecule type" value="Genomic_DNA"/>
</dbReference>
<gene>
    <name evidence="6" type="ORF">BJX66DRAFT_306331</name>
</gene>
<keyword evidence="4 5" id="KW-0472">Membrane</keyword>
<dbReference type="InterPro" id="IPR007568">
    <property type="entry name" value="RTA1"/>
</dbReference>
<evidence type="ECO:0000313" key="6">
    <source>
        <dbReference type="EMBL" id="KAL2793369.1"/>
    </source>
</evidence>
<accession>A0ABR4G2Z1</accession>